<dbReference type="SUPFAM" id="SSF51445">
    <property type="entry name" value="(Trans)glycosidases"/>
    <property type="match status" value="1"/>
</dbReference>
<dbReference type="SMART" id="SM01217">
    <property type="entry name" value="Fn3_like"/>
    <property type="match status" value="1"/>
</dbReference>
<dbReference type="RefSeq" id="WP_186853584.1">
    <property type="nucleotide sequence ID" value="NZ_JACOPG010000001.1"/>
</dbReference>
<evidence type="ECO:0000259" key="3">
    <source>
        <dbReference type="SMART" id="SM01217"/>
    </source>
</evidence>
<dbReference type="InterPro" id="IPR013783">
    <property type="entry name" value="Ig-like_fold"/>
</dbReference>
<dbReference type="Pfam" id="PF00933">
    <property type="entry name" value="Glyco_hydro_3"/>
    <property type="match status" value="1"/>
</dbReference>
<dbReference type="InterPro" id="IPR036881">
    <property type="entry name" value="Glyco_hydro_3_C_sf"/>
</dbReference>
<dbReference type="InterPro" id="IPR017853">
    <property type="entry name" value="GH"/>
</dbReference>
<evidence type="ECO:0000313" key="4">
    <source>
        <dbReference type="EMBL" id="MBC5685100.1"/>
    </source>
</evidence>
<dbReference type="GO" id="GO:0016787">
    <property type="term" value="F:hydrolase activity"/>
    <property type="evidence" value="ECO:0007669"/>
    <property type="project" value="UniProtKB-KW"/>
</dbReference>
<dbReference type="PANTHER" id="PTHR42715:SF10">
    <property type="entry name" value="BETA-GLUCOSIDASE"/>
    <property type="match status" value="1"/>
</dbReference>
<dbReference type="SUPFAM" id="SSF52279">
    <property type="entry name" value="Beta-D-glucan exohydrolase, C-terminal domain"/>
    <property type="match status" value="1"/>
</dbReference>
<comment type="similarity">
    <text evidence="1">Belongs to the glycosyl hydrolase 3 family.</text>
</comment>
<keyword evidence="2 4" id="KW-0378">Hydrolase</keyword>
<comment type="caution">
    <text evidence="4">The sequence shown here is derived from an EMBL/GenBank/DDBJ whole genome shotgun (WGS) entry which is preliminary data.</text>
</comment>
<dbReference type="InterPro" id="IPR026891">
    <property type="entry name" value="Fn3-like"/>
</dbReference>
<dbReference type="Gene3D" id="3.20.20.300">
    <property type="entry name" value="Glycoside hydrolase, family 3, N-terminal domain"/>
    <property type="match status" value="1"/>
</dbReference>
<dbReference type="InterPro" id="IPR036962">
    <property type="entry name" value="Glyco_hydro_3_N_sf"/>
</dbReference>
<dbReference type="Pfam" id="PF14310">
    <property type="entry name" value="Fn3-like"/>
    <property type="match status" value="1"/>
</dbReference>
<evidence type="ECO:0000313" key="5">
    <source>
        <dbReference type="Proteomes" id="UP000643810"/>
    </source>
</evidence>
<dbReference type="InterPro" id="IPR001764">
    <property type="entry name" value="Glyco_hydro_3_N"/>
</dbReference>
<dbReference type="PRINTS" id="PR00133">
    <property type="entry name" value="GLHYDRLASE3"/>
</dbReference>
<sequence>MYTENTSIGELLELPQVMALLEKAAPQMVSGPAKGYLTPLTLAQLKVAQPESAQLADAILALANGADVDLTPLDPSKKKPFLKGGSTVAQYDIDDVDGKMYMLNHAFSGCFILSFSKPIDEHIKGQVTYDGIPVKYILSTMSIAGGVQLMGVYVRDICTQYGTDYTFHFEGFTDTDGNVMDPQDYIISTVAKNLPDPAYATHEAIAQKAAEEGMVLLKNDNGLLPLVKDAKLAVIGEENFRDGAVGAGKINPRYHVRLGQALADSNFILTEDADTCLFVISRASGENFDNGTFQGEFYLTDAEEKQICEAKKKYAHIIAIINSGYPMDVRWTLDVAVEAVIWTGFSGMLGGKALVNILNGTTNPSGKLPDSWSLDYFDIPSAHNFYVAPSAEESVGADDDIWIDTVYEEDIYVGYRYFETFKKDVAYAFGHGLSYTNFAIQSLCTGQDLSHISISATVTNTGKVSGKEVVEIYATIPDGKLEQPALRLVAFAKTSLLAAGASEILTLDVPVENLASYDEERHAFITEAGEYHFYCGDDIHALTEVASITATETQTIKIVGDYMKPPVDFTRLSKKDENTYPSGKKSGIIADVHELQHKTIRANIPDTEAIDDSFIDDWSVEELARFSVCASSGWGMQDVGVAGRIYQLEGRDIPYFAVADGNNGVNINKPNIGMPTSNLVCASWNPDLAYQVGRVIAEEARENNVQMILAPAMNLHRNPLCGRHPEYFSEDPLLGGIMAGNQCKGLEENGVSASIKHVCCNNAESSRKRNHSIVSQRALRELYLRTFEVAFDIHIPDSIMTGYNACNGVFTAEDEEMIQGIFRNEFGFNGYVMTDWNSYDTADVAKAIAAGNCWMTPGTTDDTYVSPIIEGIKNGTISENRLRQNIKYMYRVIRKRTQA</sequence>
<feature type="domain" description="Fibronectin type III-like" evidence="3">
    <location>
        <begin position="468"/>
        <end position="539"/>
    </location>
</feature>
<dbReference type="EMBL" id="JACOPG010000001">
    <property type="protein sequence ID" value="MBC5685100.1"/>
    <property type="molecule type" value="Genomic_DNA"/>
</dbReference>
<evidence type="ECO:0000256" key="2">
    <source>
        <dbReference type="ARBA" id="ARBA00022801"/>
    </source>
</evidence>
<organism evidence="4 5">
    <name type="scientific">Roseburia lenta</name>
    <dbReference type="NCBI Taxonomy" id="2763061"/>
    <lineage>
        <taxon>Bacteria</taxon>
        <taxon>Bacillati</taxon>
        <taxon>Bacillota</taxon>
        <taxon>Clostridia</taxon>
        <taxon>Lachnospirales</taxon>
        <taxon>Lachnospiraceae</taxon>
        <taxon>Roseburia</taxon>
    </lineage>
</organism>
<gene>
    <name evidence="4" type="ORF">H8R94_00495</name>
</gene>
<dbReference type="Gene3D" id="3.40.50.1700">
    <property type="entry name" value="Glycoside hydrolase family 3 C-terminal domain"/>
    <property type="match status" value="2"/>
</dbReference>
<dbReference type="InterPro" id="IPR050288">
    <property type="entry name" value="Cellulose_deg_GH3"/>
</dbReference>
<proteinExistence type="inferred from homology"/>
<dbReference type="Pfam" id="PF01915">
    <property type="entry name" value="Glyco_hydro_3_C"/>
    <property type="match status" value="1"/>
</dbReference>
<dbReference type="Gene3D" id="2.60.40.10">
    <property type="entry name" value="Immunoglobulins"/>
    <property type="match status" value="1"/>
</dbReference>
<evidence type="ECO:0000256" key="1">
    <source>
        <dbReference type="ARBA" id="ARBA00005336"/>
    </source>
</evidence>
<reference evidence="4 5" key="1">
    <citation type="submission" date="2020-08" db="EMBL/GenBank/DDBJ databases">
        <title>Genome public.</title>
        <authorList>
            <person name="Liu C."/>
            <person name="Sun Q."/>
        </authorList>
    </citation>
    <scope>NUCLEOTIDE SEQUENCE [LARGE SCALE GENOMIC DNA]</scope>
    <source>
        <strain evidence="4 5">NSJ-9</strain>
    </source>
</reference>
<keyword evidence="5" id="KW-1185">Reference proteome</keyword>
<dbReference type="Proteomes" id="UP000643810">
    <property type="component" value="Unassembled WGS sequence"/>
</dbReference>
<dbReference type="PANTHER" id="PTHR42715">
    <property type="entry name" value="BETA-GLUCOSIDASE"/>
    <property type="match status" value="1"/>
</dbReference>
<name>A0ABR7GCD6_9FIRM</name>
<protein>
    <submittedName>
        <fullName evidence="4">Glycoside hydrolase family 3 C-terminal domain-containing protein</fullName>
    </submittedName>
</protein>
<accession>A0ABR7GCD6</accession>
<dbReference type="InterPro" id="IPR002772">
    <property type="entry name" value="Glyco_hydro_3_C"/>
</dbReference>